<accession>A0A1M6FFN3</accession>
<keyword evidence="1" id="KW-0472">Membrane</keyword>
<organism evidence="2 3">
    <name type="scientific">Tessaracoccus bendigoensis DSM 12906</name>
    <dbReference type="NCBI Taxonomy" id="1123357"/>
    <lineage>
        <taxon>Bacteria</taxon>
        <taxon>Bacillati</taxon>
        <taxon>Actinomycetota</taxon>
        <taxon>Actinomycetes</taxon>
        <taxon>Propionibacteriales</taxon>
        <taxon>Propionibacteriaceae</taxon>
        <taxon>Tessaracoccus</taxon>
    </lineage>
</organism>
<feature type="transmembrane region" description="Helical" evidence="1">
    <location>
        <begin position="17"/>
        <end position="37"/>
    </location>
</feature>
<name>A0A1M6FFN3_9ACTN</name>
<reference evidence="2 3" key="1">
    <citation type="submission" date="2016-11" db="EMBL/GenBank/DDBJ databases">
        <authorList>
            <person name="Jaros S."/>
            <person name="Januszkiewicz K."/>
            <person name="Wedrychowicz H."/>
        </authorList>
    </citation>
    <scope>NUCLEOTIDE SEQUENCE [LARGE SCALE GENOMIC DNA]</scope>
    <source>
        <strain evidence="2 3">DSM 12906</strain>
    </source>
</reference>
<dbReference type="AlphaFoldDB" id="A0A1M6FFN3"/>
<dbReference type="Proteomes" id="UP000184512">
    <property type="component" value="Unassembled WGS sequence"/>
</dbReference>
<feature type="transmembrane region" description="Helical" evidence="1">
    <location>
        <begin position="119"/>
        <end position="144"/>
    </location>
</feature>
<keyword evidence="3" id="KW-1185">Reference proteome</keyword>
<feature type="transmembrane region" description="Helical" evidence="1">
    <location>
        <begin position="70"/>
        <end position="88"/>
    </location>
</feature>
<proteinExistence type="predicted"/>
<gene>
    <name evidence="2" type="ORF">SAMN02745244_01436</name>
</gene>
<feature type="transmembrane region" description="Helical" evidence="1">
    <location>
        <begin position="276"/>
        <end position="295"/>
    </location>
</feature>
<evidence type="ECO:0000313" key="3">
    <source>
        <dbReference type="Proteomes" id="UP000184512"/>
    </source>
</evidence>
<sequence>MTETQAARRAEPTVQHIVSGNAAGWAALLAGLGSLLLATNNPVVVAAAALGVAVTGQLVGGPRRHVHREFLSIATLVALFRICLALVLSGEQGGLVLLDRPSWQPAPGVSLGGPLTTDALIVGLTAGARVFAFIGLIGVGYQAVAASRWTTLARSFLGRGATIVAPWCHLGESLEAAWLRAGIQRGQGSRSTPAERWAGAIRGAALVDRDEGPAPFAVLRGATLTCLLALPVVMLTDVLPGWLTSGLSAFDLAVLACLPLLVAAQAKAPGQWSTTLIGFALLAVVSARAWVPGIGLTWSPADGWGEVPYVWVVATLVLPVAAVLEPRGMADA</sequence>
<feature type="transmembrane region" description="Helical" evidence="1">
    <location>
        <begin position="307"/>
        <end position="324"/>
    </location>
</feature>
<feature type="transmembrane region" description="Helical" evidence="1">
    <location>
        <begin position="242"/>
        <end position="264"/>
    </location>
</feature>
<evidence type="ECO:0000313" key="2">
    <source>
        <dbReference type="EMBL" id="SHI96534.1"/>
    </source>
</evidence>
<evidence type="ECO:0000256" key="1">
    <source>
        <dbReference type="SAM" id="Phobius"/>
    </source>
</evidence>
<feature type="transmembrane region" description="Helical" evidence="1">
    <location>
        <begin position="43"/>
        <end position="61"/>
    </location>
</feature>
<dbReference type="STRING" id="1123357.SAMN02745244_01436"/>
<dbReference type="EMBL" id="FQZG01000021">
    <property type="protein sequence ID" value="SHI96534.1"/>
    <property type="molecule type" value="Genomic_DNA"/>
</dbReference>
<keyword evidence="1" id="KW-1133">Transmembrane helix</keyword>
<keyword evidence="1" id="KW-0812">Transmembrane</keyword>
<feature type="transmembrane region" description="Helical" evidence="1">
    <location>
        <begin position="217"/>
        <end position="236"/>
    </location>
</feature>
<dbReference type="RefSeq" id="WP_073186859.1">
    <property type="nucleotide sequence ID" value="NZ_FQZG01000021.1"/>
</dbReference>
<protein>
    <submittedName>
        <fullName evidence="2">Uncharacterized protein</fullName>
    </submittedName>
</protein>